<organism evidence="1 2">
    <name type="scientific">Ditylenchus destructor</name>
    <dbReference type="NCBI Taxonomy" id="166010"/>
    <lineage>
        <taxon>Eukaryota</taxon>
        <taxon>Metazoa</taxon>
        <taxon>Ecdysozoa</taxon>
        <taxon>Nematoda</taxon>
        <taxon>Chromadorea</taxon>
        <taxon>Rhabditida</taxon>
        <taxon>Tylenchina</taxon>
        <taxon>Tylenchomorpha</taxon>
        <taxon>Sphaerularioidea</taxon>
        <taxon>Anguinidae</taxon>
        <taxon>Anguininae</taxon>
        <taxon>Ditylenchus</taxon>
    </lineage>
</organism>
<dbReference type="Proteomes" id="UP001201812">
    <property type="component" value="Unassembled WGS sequence"/>
</dbReference>
<gene>
    <name evidence="1" type="ORF">DdX_12073</name>
</gene>
<evidence type="ECO:0000313" key="1">
    <source>
        <dbReference type="EMBL" id="KAI1708125.1"/>
    </source>
</evidence>
<keyword evidence="2" id="KW-1185">Reference proteome</keyword>
<comment type="caution">
    <text evidence="1">The sequence shown here is derived from an EMBL/GenBank/DDBJ whole genome shotgun (WGS) entry which is preliminary data.</text>
</comment>
<evidence type="ECO:0000313" key="2">
    <source>
        <dbReference type="Proteomes" id="UP001201812"/>
    </source>
</evidence>
<proteinExistence type="predicted"/>
<reference evidence="1" key="1">
    <citation type="submission" date="2022-01" db="EMBL/GenBank/DDBJ databases">
        <title>Genome Sequence Resource for Two Populations of Ditylenchus destructor, the Migratory Endoparasitic Phytonematode.</title>
        <authorList>
            <person name="Zhang H."/>
            <person name="Lin R."/>
            <person name="Xie B."/>
        </authorList>
    </citation>
    <scope>NUCLEOTIDE SEQUENCE</scope>
    <source>
        <strain evidence="1">BazhouSP</strain>
    </source>
</reference>
<protein>
    <submittedName>
        <fullName evidence="1">Uncharacterized protein</fullName>
    </submittedName>
</protein>
<accession>A0AAD4MYE3</accession>
<name>A0AAD4MYE3_9BILA</name>
<dbReference type="AlphaFoldDB" id="A0AAD4MYE3"/>
<sequence>MGIPGQRRIIKTGYFYCRHSITCPVRRILLRSRELHNDCSADRRQRTAGRNWLEVIDKITLEHSLMSTS</sequence>
<dbReference type="EMBL" id="JAKKPZ010000037">
    <property type="protein sequence ID" value="KAI1708125.1"/>
    <property type="molecule type" value="Genomic_DNA"/>
</dbReference>